<accession>Q2FNL2</accession>
<keyword evidence="2" id="KW-1185">Reference proteome</keyword>
<evidence type="ECO:0000313" key="2">
    <source>
        <dbReference type="Proteomes" id="UP000001941"/>
    </source>
</evidence>
<evidence type="ECO:0000313" key="1">
    <source>
        <dbReference type="EMBL" id="ABD41122.1"/>
    </source>
</evidence>
<reference evidence="2" key="1">
    <citation type="journal article" date="2016" name="Stand. Genomic Sci.">
        <title>Complete genome sequence of Methanospirillum hungatei type strain JF1.</title>
        <authorList>
            <person name="Gunsalus R.P."/>
            <person name="Cook L.E."/>
            <person name="Crable B."/>
            <person name="Rohlin L."/>
            <person name="McDonald E."/>
            <person name="Mouttaki H."/>
            <person name="Sieber J.R."/>
            <person name="Poweleit N."/>
            <person name="Zhou H."/>
            <person name="Lapidus A.L."/>
            <person name="Daligault H.E."/>
            <person name="Land M."/>
            <person name="Gilna P."/>
            <person name="Ivanova N."/>
            <person name="Kyrpides N."/>
            <person name="Culley D.E."/>
            <person name="McInerney M.J."/>
        </authorList>
    </citation>
    <scope>NUCLEOTIDE SEQUENCE [LARGE SCALE GENOMIC DNA]</scope>
    <source>
        <strain evidence="2">ATCC 27890 / DSM 864 / NBRC 100397 / JF-1</strain>
    </source>
</reference>
<dbReference type="InParanoid" id="Q2FNL2"/>
<gene>
    <name evidence="1" type="ordered locus">Mhun_1384</name>
</gene>
<dbReference type="EMBL" id="CP000254">
    <property type="protein sequence ID" value="ABD41122.1"/>
    <property type="molecule type" value="Genomic_DNA"/>
</dbReference>
<dbReference type="KEGG" id="mhu:Mhun_1384"/>
<proteinExistence type="predicted"/>
<dbReference type="Proteomes" id="UP000001941">
    <property type="component" value="Chromosome"/>
</dbReference>
<organism evidence="1 2">
    <name type="scientific">Methanospirillum hungatei JF-1 (strain ATCC 27890 / DSM 864 / NBRC 100397 / JF-1)</name>
    <dbReference type="NCBI Taxonomy" id="323259"/>
    <lineage>
        <taxon>Archaea</taxon>
        <taxon>Methanobacteriati</taxon>
        <taxon>Methanobacteriota</taxon>
        <taxon>Stenosarchaea group</taxon>
        <taxon>Methanomicrobia</taxon>
        <taxon>Methanomicrobiales</taxon>
        <taxon>Methanospirillaceae</taxon>
        <taxon>Methanospirillum</taxon>
    </lineage>
</organism>
<dbReference type="HOGENOM" id="CLU_2217065_0_0_2"/>
<dbReference type="AlphaFoldDB" id="Q2FNL2"/>
<name>Q2FNL2_METHJ</name>
<sequence>MAFMTEKSVIKRRARQLPPEYQQKVLDYIDSLLLDIQKENIVKPNSAGLAVFLMFRMMFFFFRKKPFFGVTLMKYLIDANKPDALINRVRVSNERIRFIKLHPEFD</sequence>
<dbReference type="EnsemblBacteria" id="ABD41122">
    <property type="protein sequence ID" value="ABD41122"/>
    <property type="gene ID" value="Mhun_1384"/>
</dbReference>
<protein>
    <submittedName>
        <fullName evidence="1">Uncharacterized protein</fullName>
    </submittedName>
</protein>